<dbReference type="InterPro" id="IPR011604">
    <property type="entry name" value="PDDEXK-like_dom_sf"/>
</dbReference>
<dbReference type="InterPro" id="IPR021229">
    <property type="entry name" value="DUF2800"/>
</dbReference>
<accession>A0A6M3T3L5</accession>
<keyword evidence="1" id="KW-0269">Exonuclease</keyword>
<dbReference type="Proteomes" id="UP000501202">
    <property type="component" value="Segment"/>
</dbReference>
<keyword evidence="1" id="KW-0540">Nuclease</keyword>
<protein>
    <submittedName>
        <fullName evidence="1">Cas4 family exonuclease</fullName>
    </submittedName>
</protein>
<gene>
    <name evidence="1" type="primary">13</name>
    <name evidence="1" type="ORF">SEA_PHRACTURED_13</name>
</gene>
<dbReference type="GO" id="GO:0004527">
    <property type="term" value="F:exonuclease activity"/>
    <property type="evidence" value="ECO:0007669"/>
    <property type="project" value="UniProtKB-KW"/>
</dbReference>
<dbReference type="Pfam" id="PF10926">
    <property type="entry name" value="DUF2800"/>
    <property type="match status" value="1"/>
</dbReference>
<name>A0A6M3T3L5_9CAUD</name>
<dbReference type="Gene3D" id="3.90.320.10">
    <property type="match status" value="1"/>
</dbReference>
<sequence length="371" mass="41920">MTWDLTPRPTKCPGVKYACGRNKLEGYPFCYAHIELLKREGVMTTTEQEPMRMSASYVTRYNNCHGSANLVEAIPGFQHPLRNNDGMKGEGTRLHKIFELAVTSGRLREAALLLVQISELWGPKRTAYLEQDEVKYLTAYFLTHKKPPPLELPDLKTALLEYKPVKDTDGNAKRNEDGTVTLVASGVAPRRIQFIAEALNYVQDIIDRMDAETLTVKVEVKKEVAWLETKPKTTVDLILADKNEMHVIDLKAGDIEVSPIMNEQLMYYAETFDAGDYDKVTLHIIQRGYTDEWVLTTEVREKWVAEVQESERAILAGDLTMSPGAHCKFCPANPHGRGDKGSKSCPVMMTVLYGESMREEDDNNVLEDDDE</sequence>
<keyword evidence="1" id="KW-0378">Hydrolase</keyword>
<proteinExistence type="predicted"/>
<organism evidence="1 2">
    <name type="scientific">Microbacterium phage Phractured</name>
    <dbReference type="NCBI Taxonomy" id="2725605"/>
    <lineage>
        <taxon>Viruses</taxon>
        <taxon>Duplodnaviria</taxon>
        <taxon>Heunggongvirae</taxon>
        <taxon>Uroviricota</taxon>
        <taxon>Caudoviricetes</taxon>
        <taxon>Eekayvirinae</taxon>
        <taxon>Akonivirus</taxon>
        <taxon>Akonivirus phedro</taxon>
    </lineage>
</organism>
<dbReference type="EMBL" id="MT310889">
    <property type="protein sequence ID" value="QJD52865.1"/>
    <property type="molecule type" value="Genomic_DNA"/>
</dbReference>
<evidence type="ECO:0000313" key="2">
    <source>
        <dbReference type="Proteomes" id="UP000501202"/>
    </source>
</evidence>
<evidence type="ECO:0000313" key="1">
    <source>
        <dbReference type="EMBL" id="QJD52865.1"/>
    </source>
</evidence>
<reference evidence="1 2" key="1">
    <citation type="submission" date="2020-04" db="EMBL/GenBank/DDBJ databases">
        <authorList>
            <person name="Batra A.D."/>
            <person name="Bennett R.M."/>
            <person name="Bhamidipati A."/>
            <person name="Chandaka A."/>
            <person name="Chongtham N."/>
            <person name="Gupta A."/>
            <person name="Gupta M."/>
            <person name="Karthikeyan G."/>
            <person name="Karthikeyan S."/>
            <person name="Klouda L.E."/>
            <person name="Kothari S.K."/>
            <person name="Mahesh M."/>
            <person name="Mehta A.C."/>
            <person name="Mikkelson C.L."/>
            <person name="Nguyen E.T."/>
            <person name="Nittur A."/>
            <person name="Patel J."/>
            <person name="Patel R."/>
            <person name="Peng M.L."/>
            <person name="Poole E.F."/>
            <person name="Reddy D."/>
            <person name="Scherreik M.P."/>
            <person name="Zacharias G."/>
            <person name="Toma J."/>
            <person name="Gurney S.M.R."/>
            <person name="Garlena R.A."/>
            <person name="Russell D.A."/>
            <person name="Pope W.H."/>
            <person name="Jacobs-Sera D."/>
            <person name="Hatfull G.F."/>
        </authorList>
    </citation>
    <scope>NUCLEOTIDE SEQUENCE [LARGE SCALE GENOMIC DNA]</scope>
</reference>